<feature type="DNA-binding region" description="HMG box" evidence="2">
    <location>
        <begin position="4"/>
        <end position="72"/>
    </location>
</feature>
<evidence type="ECO:0000313" key="5">
    <source>
        <dbReference type="EMBL" id="CAE8594273.1"/>
    </source>
</evidence>
<dbReference type="InterPro" id="IPR036910">
    <property type="entry name" value="HMG_box_dom_sf"/>
</dbReference>
<keyword evidence="7" id="KW-1185">Reference proteome</keyword>
<dbReference type="SMART" id="SM00398">
    <property type="entry name" value="HMG"/>
    <property type="match status" value="2"/>
</dbReference>
<dbReference type="InterPro" id="IPR050342">
    <property type="entry name" value="HMGB"/>
</dbReference>
<dbReference type="Gene3D" id="1.10.30.10">
    <property type="entry name" value="High mobility group box domain"/>
    <property type="match status" value="2"/>
</dbReference>
<keyword evidence="1 2" id="KW-0238">DNA-binding</keyword>
<evidence type="ECO:0000256" key="1">
    <source>
        <dbReference type="ARBA" id="ARBA00023125"/>
    </source>
</evidence>
<feature type="DNA-binding region" description="HMG box" evidence="2">
    <location>
        <begin position="105"/>
        <end position="174"/>
    </location>
</feature>
<dbReference type="PANTHER" id="PTHR48112">
    <property type="entry name" value="HIGH MOBILITY GROUP PROTEIN DSP1"/>
    <property type="match status" value="1"/>
</dbReference>
<feature type="domain" description="HMG box" evidence="4">
    <location>
        <begin position="105"/>
        <end position="174"/>
    </location>
</feature>
<feature type="region of interest" description="Disordered" evidence="3">
    <location>
        <begin position="70"/>
        <end position="113"/>
    </location>
</feature>
<dbReference type="AlphaFoldDB" id="A0A813E2Z0"/>
<feature type="domain" description="HMG box" evidence="4">
    <location>
        <begin position="4"/>
        <end position="72"/>
    </location>
</feature>
<reference evidence="5" key="1">
    <citation type="submission" date="2021-02" db="EMBL/GenBank/DDBJ databases">
        <authorList>
            <person name="Dougan E. K."/>
            <person name="Rhodes N."/>
            <person name="Thang M."/>
            <person name="Chan C."/>
        </authorList>
    </citation>
    <scope>NUCLEOTIDE SEQUENCE</scope>
</reference>
<protein>
    <recommendedName>
        <fullName evidence="4">HMG box domain-containing protein</fullName>
    </recommendedName>
</protein>
<sequence length="192" mass="21288">MEEPKKPTNPYWIWLGENRDALTKEAGSGKGSVVGKLAGEKWKALPAAQKVPFEKKAADLKKQYVKDMEEFKKGGGEAGKRRADKKALKDEKGSKKAKKNDPNRPKKPQTGYFLWLNENRAALMKEIPPGGKVTDVSKLGGAKWKAMSDDKKEPYQKKAAVAKAAYDKVMVEYKKTNGGGGDDEEDEEEAEE</sequence>
<dbReference type="GO" id="GO:0005634">
    <property type="term" value="C:nucleus"/>
    <property type="evidence" value="ECO:0007669"/>
    <property type="project" value="UniProtKB-UniRule"/>
</dbReference>
<dbReference type="GO" id="GO:0003677">
    <property type="term" value="F:DNA binding"/>
    <property type="evidence" value="ECO:0007669"/>
    <property type="project" value="UniProtKB-UniRule"/>
</dbReference>
<evidence type="ECO:0000256" key="3">
    <source>
        <dbReference type="SAM" id="MobiDB-lite"/>
    </source>
</evidence>
<evidence type="ECO:0000313" key="6">
    <source>
        <dbReference type="EMBL" id="CAE8646211.1"/>
    </source>
</evidence>
<accession>A0A813E2Z0</accession>
<dbReference type="Proteomes" id="UP000626109">
    <property type="component" value="Unassembled WGS sequence"/>
</dbReference>
<dbReference type="OMA" id="YAYFVAT"/>
<proteinExistence type="predicted"/>
<name>A0A813E2Z0_POLGL</name>
<dbReference type="EMBL" id="CAJNNW010004220">
    <property type="protein sequence ID" value="CAE8646211.1"/>
    <property type="molecule type" value="Genomic_DNA"/>
</dbReference>
<dbReference type="Pfam" id="PF00505">
    <property type="entry name" value="HMG_box"/>
    <property type="match status" value="2"/>
</dbReference>
<dbReference type="PROSITE" id="PS50118">
    <property type="entry name" value="HMG_BOX_2"/>
    <property type="match status" value="2"/>
</dbReference>
<dbReference type="SUPFAM" id="SSF47095">
    <property type="entry name" value="HMG-box"/>
    <property type="match status" value="2"/>
</dbReference>
<comment type="caution">
    <text evidence="5">The sequence shown here is derived from an EMBL/GenBank/DDBJ whole genome shotgun (WGS) entry which is preliminary data.</text>
</comment>
<dbReference type="EMBL" id="CAJNNV010006925">
    <property type="protein sequence ID" value="CAE8594273.1"/>
    <property type="molecule type" value="Genomic_DNA"/>
</dbReference>
<gene>
    <name evidence="5" type="ORF">PGLA1383_LOCUS12834</name>
    <name evidence="6" type="ORF">PGLA2088_LOCUS4601</name>
</gene>
<evidence type="ECO:0000256" key="2">
    <source>
        <dbReference type="PROSITE-ProRule" id="PRU00267"/>
    </source>
</evidence>
<dbReference type="InterPro" id="IPR009071">
    <property type="entry name" value="HMG_box_dom"/>
</dbReference>
<feature type="compositionally biased region" description="Basic and acidic residues" evidence="3">
    <location>
        <begin position="70"/>
        <end position="104"/>
    </location>
</feature>
<evidence type="ECO:0000259" key="4">
    <source>
        <dbReference type="PROSITE" id="PS50118"/>
    </source>
</evidence>
<dbReference type="Proteomes" id="UP000654075">
    <property type="component" value="Unassembled WGS sequence"/>
</dbReference>
<keyword evidence="2" id="KW-0539">Nucleus</keyword>
<organism evidence="5 7">
    <name type="scientific">Polarella glacialis</name>
    <name type="common">Dinoflagellate</name>
    <dbReference type="NCBI Taxonomy" id="89957"/>
    <lineage>
        <taxon>Eukaryota</taxon>
        <taxon>Sar</taxon>
        <taxon>Alveolata</taxon>
        <taxon>Dinophyceae</taxon>
        <taxon>Suessiales</taxon>
        <taxon>Suessiaceae</taxon>
        <taxon>Polarella</taxon>
    </lineage>
</organism>
<evidence type="ECO:0000313" key="7">
    <source>
        <dbReference type="Proteomes" id="UP000654075"/>
    </source>
</evidence>
<dbReference type="OrthoDB" id="1919336at2759"/>